<dbReference type="WBParaSite" id="TASK_0000239301-mRNA-1">
    <property type="protein sequence ID" value="TASK_0000239301-mRNA-1"/>
    <property type="gene ID" value="TASK_0000239301"/>
</dbReference>
<organism evidence="4">
    <name type="scientific">Taenia asiatica</name>
    <name type="common">Asian tapeworm</name>
    <dbReference type="NCBI Taxonomy" id="60517"/>
    <lineage>
        <taxon>Eukaryota</taxon>
        <taxon>Metazoa</taxon>
        <taxon>Spiralia</taxon>
        <taxon>Lophotrochozoa</taxon>
        <taxon>Platyhelminthes</taxon>
        <taxon>Cestoda</taxon>
        <taxon>Eucestoda</taxon>
        <taxon>Cyclophyllidea</taxon>
        <taxon>Taeniidae</taxon>
        <taxon>Taenia</taxon>
    </lineage>
</organism>
<dbReference type="SUPFAM" id="SSF49265">
    <property type="entry name" value="Fibronectin type III"/>
    <property type="match status" value="1"/>
</dbReference>
<gene>
    <name evidence="2" type="ORF">TASK_LOCUS2394</name>
</gene>
<dbReference type="Gene3D" id="2.60.40.10">
    <property type="entry name" value="Immunoglobulins"/>
    <property type="match status" value="1"/>
</dbReference>
<dbReference type="EMBL" id="UYRS01001575">
    <property type="protein sequence ID" value="VDK25061.1"/>
    <property type="molecule type" value="Genomic_DNA"/>
</dbReference>
<dbReference type="CDD" id="cd00063">
    <property type="entry name" value="FN3"/>
    <property type="match status" value="1"/>
</dbReference>
<evidence type="ECO:0000313" key="4">
    <source>
        <dbReference type="WBParaSite" id="TASK_0000239301-mRNA-1"/>
    </source>
</evidence>
<evidence type="ECO:0000313" key="2">
    <source>
        <dbReference type="EMBL" id="VDK25061.1"/>
    </source>
</evidence>
<keyword evidence="3" id="KW-1185">Reference proteome</keyword>
<dbReference type="SMART" id="SM00060">
    <property type="entry name" value="FN3"/>
    <property type="match status" value="1"/>
</dbReference>
<dbReference type="InterPro" id="IPR003961">
    <property type="entry name" value="FN3_dom"/>
</dbReference>
<dbReference type="OrthoDB" id="152385at2759"/>
<evidence type="ECO:0000313" key="3">
    <source>
        <dbReference type="Proteomes" id="UP000282613"/>
    </source>
</evidence>
<dbReference type="PROSITE" id="PS50853">
    <property type="entry name" value="FN3"/>
    <property type="match status" value="1"/>
</dbReference>
<feature type="domain" description="Fibronectin type-III" evidence="1">
    <location>
        <begin position="14"/>
        <end position="111"/>
    </location>
</feature>
<protein>
    <submittedName>
        <fullName evidence="4">Fibronectin type-III domain-containing protein</fullName>
    </submittedName>
</protein>
<dbReference type="Proteomes" id="UP000282613">
    <property type="component" value="Unassembled WGS sequence"/>
</dbReference>
<sequence length="147" mass="16273">MASHRDFILADDDVPQNVKMKPIDSNTVNMTWDAPRISNSHVTGYHILWKRDDGKNGSVNADLSGTHVFTDLEPGRTISAIVAAVIQKNDSTTPKYIGNYSKRVSAVAPYSIGGKSTRLNENYSMEMRPISTQMGLQLNPLDHTEII</sequence>
<reference evidence="4" key="1">
    <citation type="submission" date="2017-02" db="UniProtKB">
        <authorList>
            <consortium name="WormBaseParasite"/>
        </authorList>
    </citation>
    <scope>IDENTIFICATION</scope>
</reference>
<dbReference type="InterPro" id="IPR013783">
    <property type="entry name" value="Ig-like_fold"/>
</dbReference>
<reference evidence="2 3" key="2">
    <citation type="submission" date="2018-11" db="EMBL/GenBank/DDBJ databases">
        <authorList>
            <consortium name="Pathogen Informatics"/>
        </authorList>
    </citation>
    <scope>NUCLEOTIDE SEQUENCE [LARGE SCALE GENOMIC DNA]</scope>
</reference>
<evidence type="ECO:0000259" key="1">
    <source>
        <dbReference type="PROSITE" id="PS50853"/>
    </source>
</evidence>
<dbReference type="AlphaFoldDB" id="A0A0R3VY99"/>
<dbReference type="InterPro" id="IPR036116">
    <property type="entry name" value="FN3_sf"/>
</dbReference>
<proteinExistence type="predicted"/>
<name>A0A0R3VY99_TAEAS</name>
<dbReference type="Pfam" id="PF00041">
    <property type="entry name" value="fn3"/>
    <property type="match status" value="1"/>
</dbReference>
<accession>A0A0R3VY99</accession>